<dbReference type="RefSeq" id="WP_354311933.1">
    <property type="nucleotide sequence ID" value="NZ_JBEPME010000001.1"/>
</dbReference>
<evidence type="ECO:0000313" key="2">
    <source>
        <dbReference type="Proteomes" id="UP001549104"/>
    </source>
</evidence>
<dbReference type="EMBL" id="JBEPME010000001">
    <property type="protein sequence ID" value="MET3655152.1"/>
    <property type="molecule type" value="Genomic_DNA"/>
</dbReference>
<evidence type="ECO:0000313" key="1">
    <source>
        <dbReference type="EMBL" id="MET3655152.1"/>
    </source>
</evidence>
<gene>
    <name evidence="1" type="ORF">ABIC55_000236</name>
</gene>
<dbReference type="Proteomes" id="UP001549104">
    <property type="component" value="Unassembled WGS sequence"/>
</dbReference>
<evidence type="ECO:0008006" key="3">
    <source>
        <dbReference type="Google" id="ProtNLM"/>
    </source>
</evidence>
<comment type="caution">
    <text evidence="1">The sequence shown here is derived from an EMBL/GenBank/DDBJ whole genome shotgun (WGS) entry which is preliminary data.</text>
</comment>
<reference evidence="1 2" key="1">
    <citation type="submission" date="2024-06" db="EMBL/GenBank/DDBJ databases">
        <title>Sorghum-associated microbial communities from plants grown in Nebraska, USA.</title>
        <authorList>
            <person name="Schachtman D."/>
        </authorList>
    </citation>
    <scope>NUCLEOTIDE SEQUENCE [LARGE SCALE GENOMIC DNA]</scope>
    <source>
        <strain evidence="1 2">1288</strain>
    </source>
</reference>
<name>A0ABV2K253_SPOPS</name>
<keyword evidence="2" id="KW-1185">Reference proteome</keyword>
<organism evidence="1 2">
    <name type="scientific">Sporosarcina psychrophila</name>
    <name type="common">Bacillus psychrophilus</name>
    <dbReference type="NCBI Taxonomy" id="1476"/>
    <lineage>
        <taxon>Bacteria</taxon>
        <taxon>Bacillati</taxon>
        <taxon>Bacillota</taxon>
        <taxon>Bacilli</taxon>
        <taxon>Bacillales</taxon>
        <taxon>Caryophanaceae</taxon>
        <taxon>Sporosarcina</taxon>
    </lineage>
</organism>
<protein>
    <recommendedName>
        <fullName evidence="3">CopG family transcriptional regulator</fullName>
    </recommendedName>
</protein>
<accession>A0ABV2K253</accession>
<sequence length="172" mass="19599">MDVHTDVAKQIDGISKDPLASALNAAVYKYSSATPRGWTFVGDSDEPLDQSIFDFVKSKSSAKKSHSQPVPKTVTTDSHAIHRQFTDDEMRAIKEMLKSWQESAPVIKREPTLHERIKQLPQEERTRKTIVIDQTIGERFDVFCEAERLNKSDILHLALVDFLDKFECPSLR</sequence>
<proteinExistence type="predicted"/>